<evidence type="ECO:0000313" key="2">
    <source>
        <dbReference type="Proteomes" id="UP000887577"/>
    </source>
</evidence>
<sequence length="80" mass="8965">MDQKKEAKSKPNAVGKDMAKAWKGDRNDEGQISSKFQGRPGNAIPGFNPHTPNGNSVSEWTGDRMKKYRDDAKEKRESTK</sequence>
<dbReference type="AlphaFoldDB" id="A0A914Z745"/>
<protein>
    <submittedName>
        <fullName evidence="3">Uncharacterized protein</fullName>
    </submittedName>
</protein>
<feature type="compositionally biased region" description="Basic and acidic residues" evidence="1">
    <location>
        <begin position="17"/>
        <end position="29"/>
    </location>
</feature>
<feature type="compositionally biased region" description="Basic and acidic residues" evidence="1">
    <location>
        <begin position="61"/>
        <end position="80"/>
    </location>
</feature>
<feature type="compositionally biased region" description="Polar residues" evidence="1">
    <location>
        <begin position="50"/>
        <end position="59"/>
    </location>
</feature>
<reference evidence="3" key="1">
    <citation type="submission" date="2022-11" db="UniProtKB">
        <authorList>
            <consortium name="WormBaseParasite"/>
        </authorList>
    </citation>
    <scope>IDENTIFICATION</scope>
</reference>
<organism evidence="2 3">
    <name type="scientific">Panagrolaimus superbus</name>
    <dbReference type="NCBI Taxonomy" id="310955"/>
    <lineage>
        <taxon>Eukaryota</taxon>
        <taxon>Metazoa</taxon>
        <taxon>Ecdysozoa</taxon>
        <taxon>Nematoda</taxon>
        <taxon>Chromadorea</taxon>
        <taxon>Rhabditida</taxon>
        <taxon>Tylenchina</taxon>
        <taxon>Panagrolaimomorpha</taxon>
        <taxon>Panagrolaimoidea</taxon>
        <taxon>Panagrolaimidae</taxon>
        <taxon>Panagrolaimus</taxon>
    </lineage>
</organism>
<name>A0A914Z745_9BILA</name>
<feature type="region of interest" description="Disordered" evidence="1">
    <location>
        <begin position="1"/>
        <end position="80"/>
    </location>
</feature>
<dbReference type="Proteomes" id="UP000887577">
    <property type="component" value="Unplaced"/>
</dbReference>
<proteinExistence type="predicted"/>
<evidence type="ECO:0000313" key="3">
    <source>
        <dbReference type="WBParaSite" id="PSU_v2.g8145.t1"/>
    </source>
</evidence>
<accession>A0A914Z745</accession>
<evidence type="ECO:0000256" key="1">
    <source>
        <dbReference type="SAM" id="MobiDB-lite"/>
    </source>
</evidence>
<keyword evidence="2" id="KW-1185">Reference proteome</keyword>
<dbReference type="WBParaSite" id="PSU_v2.g8145.t1">
    <property type="protein sequence ID" value="PSU_v2.g8145.t1"/>
    <property type="gene ID" value="PSU_v2.g8145"/>
</dbReference>